<dbReference type="PANTHER" id="PTHR31649">
    <property type="entry name" value="AGAP009604-PA"/>
    <property type="match status" value="1"/>
</dbReference>
<proteinExistence type="predicted"/>
<evidence type="ECO:0000256" key="1">
    <source>
        <dbReference type="SAM" id="SignalP"/>
    </source>
</evidence>
<feature type="chain" id="PRO_5044885210" evidence="1">
    <location>
        <begin position="18"/>
        <end position="206"/>
    </location>
</feature>
<dbReference type="AlphaFoldDB" id="A0ABD2P827"/>
<keyword evidence="1" id="KW-0732">Signal</keyword>
<organism evidence="2 3">
    <name type="scientific">Cryptolaemus montrouzieri</name>
    <dbReference type="NCBI Taxonomy" id="559131"/>
    <lineage>
        <taxon>Eukaryota</taxon>
        <taxon>Metazoa</taxon>
        <taxon>Ecdysozoa</taxon>
        <taxon>Arthropoda</taxon>
        <taxon>Hexapoda</taxon>
        <taxon>Insecta</taxon>
        <taxon>Pterygota</taxon>
        <taxon>Neoptera</taxon>
        <taxon>Endopterygota</taxon>
        <taxon>Coleoptera</taxon>
        <taxon>Polyphaga</taxon>
        <taxon>Cucujiformia</taxon>
        <taxon>Coccinelloidea</taxon>
        <taxon>Coccinellidae</taxon>
        <taxon>Scymninae</taxon>
        <taxon>Scymnini</taxon>
        <taxon>Cryptolaemus</taxon>
    </lineage>
</organism>
<sequence>MKATIFVTVFIIAAVLAQECKPRNHFWRPYNGNIPDDAFIAGFDNDGRKNYVAKIIVPDDGLWTIPVQLKEGFSQVNIAWCCTNENLGQKIMKVDKAIEILCVDNPRSLRWVGAEKHGDVLENCCLVEAGLGKLNGRNQARYIGKGLVNGINYVGRLRLGKELQELHVMDGNNSTMIRKNFEILTYGCKEGHGSPSETDKNQLTIE</sequence>
<comment type="caution">
    <text evidence="2">The sequence shown here is derived from an EMBL/GenBank/DDBJ whole genome shotgun (WGS) entry which is preliminary data.</text>
</comment>
<keyword evidence="3" id="KW-1185">Reference proteome</keyword>
<evidence type="ECO:0000313" key="2">
    <source>
        <dbReference type="EMBL" id="KAL3286883.1"/>
    </source>
</evidence>
<protein>
    <submittedName>
        <fullName evidence="2">Uncharacterized protein</fullName>
    </submittedName>
</protein>
<feature type="signal peptide" evidence="1">
    <location>
        <begin position="1"/>
        <end position="17"/>
    </location>
</feature>
<name>A0ABD2P827_9CUCU</name>
<gene>
    <name evidence="2" type="ORF">HHI36_001371</name>
</gene>
<dbReference type="Proteomes" id="UP001516400">
    <property type="component" value="Unassembled WGS sequence"/>
</dbReference>
<dbReference type="EMBL" id="JABFTP020000185">
    <property type="protein sequence ID" value="KAL3286883.1"/>
    <property type="molecule type" value="Genomic_DNA"/>
</dbReference>
<accession>A0ABD2P827</accession>
<evidence type="ECO:0000313" key="3">
    <source>
        <dbReference type="Proteomes" id="UP001516400"/>
    </source>
</evidence>
<dbReference type="PANTHER" id="PTHR31649:SF10">
    <property type="entry name" value="IP19903P-RELATED"/>
    <property type="match status" value="1"/>
</dbReference>
<reference evidence="2 3" key="1">
    <citation type="journal article" date="2021" name="BMC Biol.">
        <title>Horizontally acquired antibacterial genes associated with adaptive radiation of ladybird beetles.</title>
        <authorList>
            <person name="Li H.S."/>
            <person name="Tang X.F."/>
            <person name="Huang Y.H."/>
            <person name="Xu Z.Y."/>
            <person name="Chen M.L."/>
            <person name="Du X.Y."/>
            <person name="Qiu B.Y."/>
            <person name="Chen P.T."/>
            <person name="Zhang W."/>
            <person name="Slipinski A."/>
            <person name="Escalona H.E."/>
            <person name="Waterhouse R.M."/>
            <person name="Zwick A."/>
            <person name="Pang H."/>
        </authorList>
    </citation>
    <scope>NUCLEOTIDE SEQUENCE [LARGE SCALE GENOMIC DNA]</scope>
    <source>
        <strain evidence="2">SYSU2018</strain>
    </source>
</reference>